<evidence type="ECO:0000313" key="1">
    <source>
        <dbReference type="EMBL" id="KAG8096507.1"/>
    </source>
</evidence>
<keyword evidence="2" id="KW-1185">Reference proteome</keyword>
<proteinExistence type="predicted"/>
<dbReference type="EMBL" id="JAAALK010000079">
    <property type="protein sequence ID" value="KAG8096507.1"/>
    <property type="molecule type" value="Genomic_DNA"/>
</dbReference>
<reference evidence="1" key="2">
    <citation type="submission" date="2021-02" db="EMBL/GenBank/DDBJ databases">
        <authorList>
            <person name="Kimball J.A."/>
            <person name="Haas M.W."/>
            <person name="Macchietto M."/>
            <person name="Kono T."/>
            <person name="Duquette J."/>
            <person name="Shao M."/>
        </authorList>
    </citation>
    <scope>NUCLEOTIDE SEQUENCE</scope>
    <source>
        <tissue evidence="1">Fresh leaf tissue</tissue>
    </source>
</reference>
<accession>A0A8J6BU82</accession>
<evidence type="ECO:0000313" key="2">
    <source>
        <dbReference type="Proteomes" id="UP000729402"/>
    </source>
</evidence>
<name>A0A8J6BU82_ZIZPA</name>
<gene>
    <name evidence="1" type="ORF">GUJ93_ZPchr0013g36827</name>
</gene>
<protein>
    <submittedName>
        <fullName evidence="1">Uncharacterized protein</fullName>
    </submittedName>
</protein>
<sequence length="126" mass="13264">MAGGRSNDGDAIACDRDPRRGAAKILDAVVDDGGTCAMEAATRTAMEKGGGGSLRQRRRRRCGEGYGATMSCATEAAAEGETGGGAARMVEAETHMRRRCVLRRWRPVRYGASEVADNGGANEVRS</sequence>
<dbReference type="Proteomes" id="UP000729402">
    <property type="component" value="Unassembled WGS sequence"/>
</dbReference>
<dbReference type="AlphaFoldDB" id="A0A8J6BU82"/>
<comment type="caution">
    <text evidence="1">The sequence shown here is derived from an EMBL/GenBank/DDBJ whole genome shotgun (WGS) entry which is preliminary data.</text>
</comment>
<reference evidence="1" key="1">
    <citation type="journal article" date="2021" name="bioRxiv">
        <title>Whole Genome Assembly and Annotation of Northern Wild Rice, Zizania palustris L., Supports a Whole Genome Duplication in the Zizania Genus.</title>
        <authorList>
            <person name="Haas M."/>
            <person name="Kono T."/>
            <person name="Macchietto M."/>
            <person name="Millas R."/>
            <person name="McGilp L."/>
            <person name="Shao M."/>
            <person name="Duquette J."/>
            <person name="Hirsch C.N."/>
            <person name="Kimball J."/>
        </authorList>
    </citation>
    <scope>NUCLEOTIDE SEQUENCE</scope>
    <source>
        <tissue evidence="1">Fresh leaf tissue</tissue>
    </source>
</reference>
<organism evidence="1 2">
    <name type="scientific">Zizania palustris</name>
    <name type="common">Northern wild rice</name>
    <dbReference type="NCBI Taxonomy" id="103762"/>
    <lineage>
        <taxon>Eukaryota</taxon>
        <taxon>Viridiplantae</taxon>
        <taxon>Streptophyta</taxon>
        <taxon>Embryophyta</taxon>
        <taxon>Tracheophyta</taxon>
        <taxon>Spermatophyta</taxon>
        <taxon>Magnoliopsida</taxon>
        <taxon>Liliopsida</taxon>
        <taxon>Poales</taxon>
        <taxon>Poaceae</taxon>
        <taxon>BOP clade</taxon>
        <taxon>Oryzoideae</taxon>
        <taxon>Oryzeae</taxon>
        <taxon>Zizaniinae</taxon>
        <taxon>Zizania</taxon>
    </lineage>
</organism>